<keyword evidence="3" id="KW-0732">Signal</keyword>
<dbReference type="CDD" id="cd13925">
    <property type="entry name" value="RPF"/>
    <property type="match status" value="1"/>
</dbReference>
<reference evidence="6" key="1">
    <citation type="journal article" date="2021" name="PeerJ">
        <title>Extensive microbial diversity within the chicken gut microbiome revealed by metagenomics and culture.</title>
        <authorList>
            <person name="Gilroy R."/>
            <person name="Ravi A."/>
            <person name="Getino M."/>
            <person name="Pursley I."/>
            <person name="Horton D.L."/>
            <person name="Alikhan N.F."/>
            <person name="Baker D."/>
            <person name="Gharbi K."/>
            <person name="Hall N."/>
            <person name="Watson M."/>
            <person name="Adriaenssens E.M."/>
            <person name="Foster-Nyarko E."/>
            <person name="Jarju S."/>
            <person name="Secka A."/>
            <person name="Antonio M."/>
            <person name="Oren A."/>
            <person name="Chaudhuri R.R."/>
            <person name="La Ragione R."/>
            <person name="Hildebrand F."/>
            <person name="Pallen M.J."/>
        </authorList>
    </citation>
    <scope>NUCLEOTIDE SEQUENCE</scope>
    <source>
        <strain evidence="6">4376</strain>
    </source>
</reference>
<organism evidence="6 7">
    <name type="scientific">Candidatus Corynebacterium gallistercoris</name>
    <dbReference type="NCBI Taxonomy" id="2838530"/>
    <lineage>
        <taxon>Bacteria</taxon>
        <taxon>Bacillati</taxon>
        <taxon>Actinomycetota</taxon>
        <taxon>Actinomycetes</taxon>
        <taxon>Mycobacteriales</taxon>
        <taxon>Corynebacteriaceae</taxon>
        <taxon>Corynebacterium</taxon>
    </lineage>
</organism>
<dbReference type="InterPro" id="IPR044905">
    <property type="entry name" value="Rpf1_C_sf"/>
</dbReference>
<dbReference type="SUPFAM" id="SSF53955">
    <property type="entry name" value="Lysozyme-like"/>
    <property type="match status" value="1"/>
</dbReference>
<evidence type="ECO:0000313" key="6">
    <source>
        <dbReference type="EMBL" id="HIW95398.1"/>
    </source>
</evidence>
<feature type="signal peptide" evidence="3">
    <location>
        <begin position="1"/>
        <end position="36"/>
    </location>
</feature>
<evidence type="ECO:0000256" key="1">
    <source>
        <dbReference type="ARBA" id="ARBA00010830"/>
    </source>
</evidence>
<dbReference type="Proteomes" id="UP000824189">
    <property type="component" value="Unassembled WGS sequence"/>
</dbReference>
<evidence type="ECO:0000256" key="2">
    <source>
        <dbReference type="ARBA" id="ARBA00022801"/>
    </source>
</evidence>
<sequence length="215" mass="22726">MARHSKTSRFSAAARLTVAGAAVAASSALMAPAATAAPDSDWDRLAQCESGGNWAINTGNGYHGGLQFSPSTWNGYGGQEFAPVAYQATREQQIVVAERVLAGQGWGAWPACSAKLGLNSAPTPRTAPAAAAPAPVQQIQQLAQAKDVLEIDHVFNALVAEAEKFGIVVPREVHDFYQAHRANLNGIYTQYTSHVANFQGQVQNFAAQAQALLPR</sequence>
<evidence type="ECO:0000313" key="7">
    <source>
        <dbReference type="Proteomes" id="UP000824189"/>
    </source>
</evidence>
<dbReference type="InterPro" id="IPR023346">
    <property type="entry name" value="Lysozyme-like_dom_sf"/>
</dbReference>
<feature type="chain" id="PRO_5039688211" evidence="3">
    <location>
        <begin position="37"/>
        <end position="215"/>
    </location>
</feature>
<dbReference type="EMBL" id="DXFZ01000034">
    <property type="protein sequence ID" value="HIW95398.1"/>
    <property type="molecule type" value="Genomic_DNA"/>
</dbReference>
<dbReference type="Pfam" id="PF06737">
    <property type="entry name" value="Transglycosylas"/>
    <property type="match status" value="1"/>
</dbReference>
<dbReference type="GO" id="GO:0016787">
    <property type="term" value="F:hydrolase activity"/>
    <property type="evidence" value="ECO:0007669"/>
    <property type="project" value="UniProtKB-KW"/>
</dbReference>
<dbReference type="InterPro" id="IPR006311">
    <property type="entry name" value="TAT_signal"/>
</dbReference>
<comment type="caution">
    <text evidence="6">The sequence shown here is derived from an EMBL/GenBank/DDBJ whole genome shotgun (WGS) entry which is preliminary data.</text>
</comment>
<name>A0A9D1UQ07_9CORY</name>
<reference evidence="6" key="2">
    <citation type="submission" date="2021-04" db="EMBL/GenBank/DDBJ databases">
        <authorList>
            <person name="Gilroy R."/>
        </authorList>
    </citation>
    <scope>NUCLEOTIDE SEQUENCE</scope>
    <source>
        <strain evidence="6">4376</strain>
    </source>
</reference>
<dbReference type="InterPro" id="IPR010618">
    <property type="entry name" value="RPF"/>
</dbReference>
<accession>A0A9D1UQ07</accession>
<keyword evidence="2" id="KW-0378">Hydrolase</keyword>
<comment type="similarity">
    <text evidence="1">Belongs to the transglycosylase family. Rpf subfamily.</text>
</comment>
<evidence type="ECO:0000256" key="3">
    <source>
        <dbReference type="SAM" id="SignalP"/>
    </source>
</evidence>
<dbReference type="AlphaFoldDB" id="A0A9D1UQ07"/>
<proteinExistence type="inferred from homology"/>
<gene>
    <name evidence="6" type="ORF">H9867_02755</name>
</gene>
<dbReference type="Gene3D" id="1.10.530.10">
    <property type="match status" value="1"/>
</dbReference>
<dbReference type="Gene3D" id="1.10.1200.100">
    <property type="entry name" value="conserved protein domain from corynebacterium diphtheriae"/>
    <property type="match status" value="1"/>
</dbReference>
<feature type="domain" description="Resuscitation-promoting factor core lysozyme-like" evidence="4">
    <location>
        <begin position="36"/>
        <end position="112"/>
    </location>
</feature>
<evidence type="ECO:0000259" key="4">
    <source>
        <dbReference type="Pfam" id="PF06737"/>
    </source>
</evidence>
<protein>
    <submittedName>
        <fullName evidence="6">DUF3235 domain-containing protein</fullName>
    </submittedName>
</protein>
<dbReference type="PROSITE" id="PS51318">
    <property type="entry name" value="TAT"/>
    <property type="match status" value="1"/>
</dbReference>
<feature type="domain" description="Resuscitation-promoting factor Rpf1 C-terminal" evidence="5">
    <location>
        <begin position="117"/>
        <end position="195"/>
    </location>
</feature>
<dbReference type="InterPro" id="IPR021630">
    <property type="entry name" value="Rpf1_C"/>
</dbReference>
<dbReference type="Pfam" id="PF11574">
    <property type="entry name" value="Rpf1_C"/>
    <property type="match status" value="1"/>
</dbReference>
<evidence type="ECO:0000259" key="5">
    <source>
        <dbReference type="Pfam" id="PF11574"/>
    </source>
</evidence>